<dbReference type="Proteomes" id="UP000005445">
    <property type="component" value="Segment"/>
</dbReference>
<dbReference type="GeneID" id="11536834"/>
<evidence type="ECO:0000313" key="2">
    <source>
        <dbReference type="Proteomes" id="UP000005445"/>
    </source>
</evidence>
<reference evidence="1 2" key="1">
    <citation type="submission" date="2013-01" db="EMBL/GenBank/DDBJ databases">
        <title>Large myovirus of Bacillus.</title>
        <authorList>
            <person name="Klumpp J."/>
            <person name="Beyer W."/>
            <person name="Loessner M.J."/>
        </authorList>
    </citation>
    <scope>NUCLEOTIDE SEQUENCE [LARGE SCALE GENOMIC DNA]</scope>
</reference>
<dbReference type="EMBL" id="HM144387">
    <property type="protein sequence ID" value="ADH03324.1"/>
    <property type="molecule type" value="Genomic_DNA"/>
</dbReference>
<organism evidence="1 2">
    <name type="scientific">Bacillus phage W.Ph</name>
    <dbReference type="NCBI Taxonomy" id="764595"/>
    <lineage>
        <taxon>Viruses</taxon>
        <taxon>Duplodnaviria</taxon>
        <taxon>Heunggongvirae</taxon>
        <taxon>Uroviricota</taxon>
        <taxon>Caudoviricetes</taxon>
        <taxon>Herelleviridae</taxon>
        <taxon>Bastillevirinae</taxon>
        <taxon>Wphvirus</taxon>
        <taxon>Wphvirus WPh</taxon>
    </lineage>
</organism>
<accession>G9B1S9</accession>
<dbReference type="KEGG" id="vg:11536834"/>
<proteinExistence type="predicted"/>
<dbReference type="OrthoDB" id="26563at10239"/>
<dbReference type="RefSeq" id="YP_004957193.1">
    <property type="nucleotide sequence ID" value="NC_016563.1"/>
</dbReference>
<sequence>MKITEGSKVQVITSMGYNFIGTVATVVNPRTLWVVHDYKFTMHVLDLDDVKVCELIEGGY</sequence>
<keyword evidence="2" id="KW-1185">Reference proteome</keyword>
<evidence type="ECO:0000313" key="1">
    <source>
        <dbReference type="EMBL" id="ADH03324.1"/>
    </source>
</evidence>
<name>G9B1S9_9CAUD</name>
<protein>
    <submittedName>
        <fullName evidence="1">Gp178</fullName>
    </submittedName>
</protein>